<comment type="caution">
    <text evidence="3">The sequence shown here is derived from an EMBL/GenBank/DDBJ whole genome shotgun (WGS) entry which is preliminary data.</text>
</comment>
<feature type="coiled-coil region" evidence="1">
    <location>
        <begin position="131"/>
        <end position="165"/>
    </location>
</feature>
<reference evidence="3" key="1">
    <citation type="submission" date="2021-02" db="EMBL/GenBank/DDBJ databases">
        <authorList>
            <person name="Dougan E. K."/>
            <person name="Rhodes N."/>
            <person name="Thang M."/>
            <person name="Chan C."/>
        </authorList>
    </citation>
    <scope>NUCLEOTIDE SEQUENCE</scope>
</reference>
<evidence type="ECO:0000256" key="1">
    <source>
        <dbReference type="SAM" id="Coils"/>
    </source>
</evidence>
<organism evidence="3 4">
    <name type="scientific">Symbiodinium natans</name>
    <dbReference type="NCBI Taxonomy" id="878477"/>
    <lineage>
        <taxon>Eukaryota</taxon>
        <taxon>Sar</taxon>
        <taxon>Alveolata</taxon>
        <taxon>Dinophyceae</taxon>
        <taxon>Suessiales</taxon>
        <taxon>Symbiodiniaceae</taxon>
        <taxon>Symbiodinium</taxon>
    </lineage>
</organism>
<sequence length="417" mass="46008">MAAASPYAIAHYHALRKAKFLSRHVLQGINDAEKAIVADADKGRAAEASEREVQAAALKVRADTCMEVVKMCEKCNVQVDDMLRQIGQCLRRLQHARYAQFADLKVCHQRLYLRSDAPPEEMAGDAAQKALEDQRVCISEARNELLNLEGECRRALEMIGQLRLELSKEGASQRHASERCRAVVAVLLSVSAEPGEDVDVPEPRNAELGQRAEMLLAAAAELATRCGVAVQTTEERCRRARQRSELLLERRLMDTEKAAKQLREQASEVDITIAVAERSLARSAKRCIGKENLAKVARIDDTRSALENLRQTRQALKMHIQNKFKMQNIDASCRKVTSQSASSVETRPASACQRSMSAGAGPRRPVDDGFEKGRGLPRLSSTDSACGLATEADSMPAATRLNRPKSAATYKVRADQY</sequence>
<proteinExistence type="predicted"/>
<accession>A0A812V700</accession>
<evidence type="ECO:0000313" key="4">
    <source>
        <dbReference type="Proteomes" id="UP000604046"/>
    </source>
</evidence>
<dbReference type="AlphaFoldDB" id="A0A812V700"/>
<keyword evidence="4" id="KW-1185">Reference proteome</keyword>
<feature type="region of interest" description="Disordered" evidence="2">
    <location>
        <begin position="340"/>
        <end position="417"/>
    </location>
</feature>
<gene>
    <name evidence="3" type="ORF">SNAT2548_LOCUS34231</name>
</gene>
<feature type="compositionally biased region" description="Basic and acidic residues" evidence="2">
    <location>
        <begin position="364"/>
        <end position="374"/>
    </location>
</feature>
<dbReference type="Proteomes" id="UP000604046">
    <property type="component" value="Unassembled WGS sequence"/>
</dbReference>
<keyword evidence="1" id="KW-0175">Coiled coil</keyword>
<dbReference type="EMBL" id="CAJNDS010002799">
    <property type="protein sequence ID" value="CAE7601789.1"/>
    <property type="molecule type" value="Genomic_DNA"/>
</dbReference>
<name>A0A812V700_9DINO</name>
<protein>
    <submittedName>
        <fullName evidence="3">Uncharacterized protein</fullName>
    </submittedName>
</protein>
<dbReference type="OrthoDB" id="437704at2759"/>
<feature type="coiled-coil region" evidence="1">
    <location>
        <begin position="230"/>
        <end position="265"/>
    </location>
</feature>
<evidence type="ECO:0000256" key="2">
    <source>
        <dbReference type="SAM" id="MobiDB-lite"/>
    </source>
</evidence>
<evidence type="ECO:0000313" key="3">
    <source>
        <dbReference type="EMBL" id="CAE7601789.1"/>
    </source>
</evidence>